<dbReference type="GO" id="GO:0004523">
    <property type="term" value="F:RNA-DNA hybrid ribonuclease activity"/>
    <property type="evidence" value="ECO:0007669"/>
    <property type="project" value="UniProtKB-EC"/>
</dbReference>
<keyword evidence="13" id="KW-1185">Reference proteome</keyword>
<comment type="caution">
    <text evidence="12">The sequence shown here is derived from an EMBL/GenBank/DDBJ whole genome shotgun (WGS) entry which is preliminary data.</text>
</comment>
<dbReference type="EMBL" id="JBDODL010000145">
    <property type="protein sequence ID" value="MES1918872.1"/>
    <property type="molecule type" value="Genomic_DNA"/>
</dbReference>
<feature type="binding site" evidence="8">
    <location>
        <position position="16"/>
    </location>
    <ligand>
        <name>a divalent metal cation</name>
        <dbReference type="ChEBI" id="CHEBI:60240"/>
    </ligand>
</feature>
<evidence type="ECO:0000256" key="5">
    <source>
        <dbReference type="ARBA" id="ARBA00022723"/>
    </source>
</evidence>
<keyword evidence="4 8" id="KW-0540">Nuclease</keyword>
<keyword evidence="6 8" id="KW-0255">Endonuclease</keyword>
<proteinExistence type="inferred from homology"/>
<evidence type="ECO:0000256" key="9">
    <source>
        <dbReference type="RuleBase" id="RU003515"/>
    </source>
</evidence>
<feature type="region of interest" description="Disordered" evidence="10">
    <location>
        <begin position="233"/>
        <end position="267"/>
    </location>
</feature>
<dbReference type="Proteomes" id="UP001439008">
    <property type="component" value="Unassembled WGS sequence"/>
</dbReference>
<evidence type="ECO:0000256" key="4">
    <source>
        <dbReference type="ARBA" id="ARBA00022722"/>
    </source>
</evidence>
<feature type="compositionally biased region" description="Basic residues" evidence="10">
    <location>
        <begin position="247"/>
        <end position="267"/>
    </location>
</feature>
<dbReference type="CDD" id="cd07181">
    <property type="entry name" value="RNase_HII_eukaryota_like"/>
    <property type="match status" value="1"/>
</dbReference>
<dbReference type="Pfam" id="PF01351">
    <property type="entry name" value="RNase_HII"/>
    <property type="match status" value="1"/>
</dbReference>
<dbReference type="Gene3D" id="1.10.10.460">
    <property type="entry name" value="Ribonuclease hii. Domain 2"/>
    <property type="match status" value="1"/>
</dbReference>
<organism evidence="12 13">
    <name type="scientific">Bonamia ostreae</name>
    <dbReference type="NCBI Taxonomy" id="126728"/>
    <lineage>
        <taxon>Eukaryota</taxon>
        <taxon>Sar</taxon>
        <taxon>Rhizaria</taxon>
        <taxon>Endomyxa</taxon>
        <taxon>Ascetosporea</taxon>
        <taxon>Haplosporida</taxon>
        <taxon>Bonamia</taxon>
    </lineage>
</organism>
<comment type="cofactor">
    <cofactor evidence="8">
        <name>Mn(2+)</name>
        <dbReference type="ChEBI" id="CHEBI:29035"/>
    </cofactor>
    <cofactor evidence="8">
        <name>Mg(2+)</name>
        <dbReference type="ChEBI" id="CHEBI:18420"/>
    </cofactor>
    <text evidence="8">Manganese or magnesium. Binds 1 divalent metal ion per monomer in the absence of substrate. May bind a second metal ion after substrate binding.</text>
</comment>
<dbReference type="EC" id="3.1.26.4" evidence="9"/>
<keyword evidence="7 8" id="KW-0378">Hydrolase</keyword>
<accession>A0ABV2AGU8</accession>
<feature type="binding site" evidence="8">
    <location>
        <position position="123"/>
    </location>
    <ligand>
        <name>a divalent metal cation</name>
        <dbReference type="ChEBI" id="CHEBI:60240"/>
    </ligand>
</feature>
<dbReference type="InterPro" id="IPR004649">
    <property type="entry name" value="RNase_H2_suA"/>
</dbReference>
<feature type="domain" description="RNase H type-2" evidence="11">
    <location>
        <begin position="10"/>
        <end position="229"/>
    </location>
</feature>
<sequence length="267" mass="30381">MESVRSENAEYIAGIDEAGRGPVLGPMVYCICLAKKGDIELVAKEGFNDSKTLSAKSRNSFFKIIKKSDFLHFFVHSASALFISKMMNRRKAKNLNVIARQSTFKCIEKALESGFNVTKIFVDTVGPELKHQKALKTKFPQIDFCVKQKADSIYPIVSAASICAKVSRDESLKRTLKRLKISVDVGSGYTNDPKTRKFLKTAFHPMNGFPKFVRTSWKTAKNVEALHTHPIWSEDEQSKSKDEKKQKTFKQSKYYRKRKIGQIKQIK</sequence>
<evidence type="ECO:0000256" key="10">
    <source>
        <dbReference type="SAM" id="MobiDB-lite"/>
    </source>
</evidence>
<dbReference type="Gene3D" id="3.30.420.10">
    <property type="entry name" value="Ribonuclease H-like superfamily/Ribonuclease H"/>
    <property type="match status" value="1"/>
</dbReference>
<dbReference type="PANTHER" id="PTHR10954">
    <property type="entry name" value="RIBONUCLEASE H2 SUBUNIT A"/>
    <property type="match status" value="1"/>
</dbReference>
<evidence type="ECO:0000256" key="1">
    <source>
        <dbReference type="ARBA" id="ARBA00000077"/>
    </source>
</evidence>
<name>A0ABV2AGU8_9EUKA</name>
<evidence type="ECO:0000256" key="6">
    <source>
        <dbReference type="ARBA" id="ARBA00022759"/>
    </source>
</evidence>
<evidence type="ECO:0000256" key="3">
    <source>
        <dbReference type="ARBA" id="ARBA00007058"/>
    </source>
</evidence>
<evidence type="ECO:0000256" key="2">
    <source>
        <dbReference type="ARBA" id="ARBA00001946"/>
    </source>
</evidence>
<dbReference type="InterPro" id="IPR001352">
    <property type="entry name" value="RNase_HII/HIII"/>
</dbReference>
<dbReference type="PROSITE" id="PS51975">
    <property type="entry name" value="RNASE_H_2"/>
    <property type="match status" value="1"/>
</dbReference>
<dbReference type="PANTHER" id="PTHR10954:SF7">
    <property type="entry name" value="RIBONUCLEASE H2 SUBUNIT A"/>
    <property type="match status" value="1"/>
</dbReference>
<evidence type="ECO:0000256" key="8">
    <source>
        <dbReference type="PROSITE-ProRule" id="PRU01319"/>
    </source>
</evidence>
<dbReference type="SUPFAM" id="SSF53098">
    <property type="entry name" value="Ribonuclease H-like"/>
    <property type="match status" value="1"/>
</dbReference>
<feature type="compositionally biased region" description="Basic and acidic residues" evidence="10">
    <location>
        <begin position="236"/>
        <end position="246"/>
    </location>
</feature>
<comment type="cofactor">
    <cofactor evidence="2">
        <name>Mg(2+)</name>
        <dbReference type="ChEBI" id="CHEBI:18420"/>
    </cofactor>
</comment>
<protein>
    <recommendedName>
        <fullName evidence="9">Ribonuclease</fullName>
        <ecNumber evidence="9">3.1.26.4</ecNumber>
    </recommendedName>
</protein>
<dbReference type="InterPro" id="IPR024567">
    <property type="entry name" value="RNase_HII/HIII_dom"/>
</dbReference>
<evidence type="ECO:0000259" key="11">
    <source>
        <dbReference type="PROSITE" id="PS51975"/>
    </source>
</evidence>
<dbReference type="NCBIfam" id="TIGR00729">
    <property type="entry name" value="ribonuclease HII"/>
    <property type="match status" value="1"/>
</dbReference>
<dbReference type="InterPro" id="IPR023160">
    <property type="entry name" value="RNase_HII_hlx-loop-hlx_cap_dom"/>
</dbReference>
<dbReference type="InterPro" id="IPR012337">
    <property type="entry name" value="RNaseH-like_sf"/>
</dbReference>
<dbReference type="InterPro" id="IPR036397">
    <property type="entry name" value="RNaseH_sf"/>
</dbReference>
<evidence type="ECO:0000313" key="13">
    <source>
        <dbReference type="Proteomes" id="UP001439008"/>
    </source>
</evidence>
<evidence type="ECO:0000256" key="7">
    <source>
        <dbReference type="ARBA" id="ARBA00022801"/>
    </source>
</evidence>
<keyword evidence="5 8" id="KW-0479">Metal-binding</keyword>
<evidence type="ECO:0000313" key="12">
    <source>
        <dbReference type="EMBL" id="MES1918872.1"/>
    </source>
</evidence>
<comment type="function">
    <text evidence="9">Endonuclease that specifically degrades the RNA of RNA-DNA hybrids.</text>
</comment>
<comment type="similarity">
    <text evidence="3">Belongs to the RNase HII family. Eukaryotic subfamily.</text>
</comment>
<reference evidence="12 13" key="1">
    <citation type="journal article" date="2024" name="BMC Biol.">
        <title>Comparative genomics of Ascetosporea gives new insight into the evolutionary basis for animal parasitism in Rhizaria.</title>
        <authorList>
            <person name="Hiltunen Thoren M."/>
            <person name="Onut-Brannstrom I."/>
            <person name="Alfjorden A."/>
            <person name="Peckova H."/>
            <person name="Swords F."/>
            <person name="Hooper C."/>
            <person name="Holzer A.S."/>
            <person name="Bass D."/>
            <person name="Burki F."/>
        </authorList>
    </citation>
    <scope>NUCLEOTIDE SEQUENCE [LARGE SCALE GENOMIC DNA]</scope>
    <source>
        <strain evidence="12">20-A016</strain>
    </source>
</reference>
<feature type="binding site" evidence="8">
    <location>
        <position position="17"/>
    </location>
    <ligand>
        <name>a divalent metal cation</name>
        <dbReference type="ChEBI" id="CHEBI:60240"/>
    </ligand>
</feature>
<gene>
    <name evidence="12" type="primary">RNASEH2A</name>
    <name evidence="12" type="ORF">MHBO_000767</name>
</gene>
<comment type="catalytic activity">
    <reaction evidence="1 8 9">
        <text>Endonucleolytic cleavage to 5'-phosphomonoester.</text>
        <dbReference type="EC" id="3.1.26.4"/>
    </reaction>
</comment>